<feature type="chain" id="PRO_5041038719" evidence="1">
    <location>
        <begin position="27"/>
        <end position="324"/>
    </location>
</feature>
<dbReference type="EMBL" id="LN868939">
    <property type="protein sequence ID" value="CRY83232.1"/>
    <property type="molecule type" value="Genomic_DNA"/>
</dbReference>
<keyword evidence="2" id="KW-0012">Acyltransferase</keyword>
<keyword evidence="2" id="KW-0614">Plasmid</keyword>
<evidence type="ECO:0000313" key="2">
    <source>
        <dbReference type="EMBL" id="CRY83232.1"/>
    </source>
</evidence>
<dbReference type="RefSeq" id="WP_060594623.1">
    <property type="nucleotide sequence ID" value="NZ_CAACYE020000001.1"/>
</dbReference>
<gene>
    <name evidence="2" type="primary">fbpA_8</name>
    <name evidence="2" type="ORF">ERS450000_05377</name>
</gene>
<dbReference type="GO" id="GO:0016747">
    <property type="term" value="F:acyltransferase activity, transferring groups other than amino-acyl groups"/>
    <property type="evidence" value="ECO:0007669"/>
    <property type="project" value="TreeGrafter"/>
</dbReference>
<dbReference type="PANTHER" id="PTHR48098">
    <property type="entry name" value="ENTEROCHELIN ESTERASE-RELATED"/>
    <property type="match status" value="1"/>
</dbReference>
<proteinExistence type="predicted"/>
<reference evidence="3" key="1">
    <citation type="submission" date="2015-03" db="EMBL/GenBank/DDBJ databases">
        <authorList>
            <consortium name="Pathogen Informatics"/>
        </authorList>
    </citation>
    <scope>NUCLEOTIDE SEQUENCE [LARGE SCALE GENOMIC DNA]</scope>
    <source>
        <strain evidence="3">NCTC11134</strain>
        <plasmid evidence="3">2</plasmid>
    </source>
</reference>
<dbReference type="Gene3D" id="3.40.50.1820">
    <property type="entry name" value="alpha/beta hydrolase"/>
    <property type="match status" value="1"/>
</dbReference>
<keyword evidence="1" id="KW-0732">Signal</keyword>
<dbReference type="Proteomes" id="UP000057820">
    <property type="component" value="Plasmid 2"/>
</dbReference>
<organism evidence="2 3">
    <name type="scientific">Nocardia farcinica</name>
    <dbReference type="NCBI Taxonomy" id="37329"/>
    <lineage>
        <taxon>Bacteria</taxon>
        <taxon>Bacillati</taxon>
        <taxon>Actinomycetota</taxon>
        <taxon>Actinomycetes</taxon>
        <taxon>Mycobacteriales</taxon>
        <taxon>Nocardiaceae</taxon>
        <taxon>Nocardia</taxon>
    </lineage>
</organism>
<dbReference type="InterPro" id="IPR050583">
    <property type="entry name" value="Mycobacterial_A85_antigen"/>
</dbReference>
<dbReference type="AlphaFoldDB" id="A0A0H5P6D4"/>
<dbReference type="SUPFAM" id="SSF53474">
    <property type="entry name" value="alpha/beta-Hydrolases"/>
    <property type="match status" value="1"/>
</dbReference>
<dbReference type="KEGG" id="nfr:ERS450000_05377"/>
<name>A0A0H5P6D4_NOCFR</name>
<protein>
    <submittedName>
        <fullName evidence="2">Mycolyl transferase 85A</fullName>
        <ecNumber evidence="2">2.3.1.-</ecNumber>
    </submittedName>
</protein>
<feature type="signal peptide" evidence="1">
    <location>
        <begin position="1"/>
        <end position="26"/>
    </location>
</feature>
<evidence type="ECO:0000313" key="3">
    <source>
        <dbReference type="Proteomes" id="UP000057820"/>
    </source>
</evidence>
<keyword evidence="2" id="KW-0808">Transferase</keyword>
<dbReference type="PANTHER" id="PTHR48098:SF1">
    <property type="entry name" value="DIACYLGLYCEROL ACYLTRANSFERASE_MYCOLYLTRANSFERASE AG85A"/>
    <property type="match status" value="1"/>
</dbReference>
<geneLocation type="plasmid" evidence="2">
    <name>2</name>
</geneLocation>
<accession>A0A0H5P6D4</accession>
<dbReference type="Pfam" id="PF00756">
    <property type="entry name" value="Esterase"/>
    <property type="match status" value="1"/>
</dbReference>
<sequence>MRRLVSCSIAVLALCAALLTAPTAAAAPGSAILDVRPLGGRQLEVVVHSAAMNRPITLWMSHPGPGAPALYLLNAVDGGEDGGPWMNRTDVAAFFADKNVNVIVPMGGRASYYTDWVADDPVLGRNKWSTFLTAELPPLLEQRFGMTGRNAVAGLSMSATSALNLALDAPGRYQAVGAYSGCARTSDPAGRALIYAELAVFGANATNMWGGPDSPLWAAHDPVLRAEELRGLAIYVSAGDGRPGRHETLTAPGIDGNPIDLLDRMVVGGLMETVIGGCTRPLVDRLTSLAIPATLALRPGTHSWPYWQDDLHDSWPMFAAAIGA</sequence>
<dbReference type="EC" id="2.3.1.-" evidence="2"/>
<dbReference type="InterPro" id="IPR029058">
    <property type="entry name" value="AB_hydrolase_fold"/>
</dbReference>
<dbReference type="InterPro" id="IPR000801">
    <property type="entry name" value="Esterase-like"/>
</dbReference>
<evidence type="ECO:0000256" key="1">
    <source>
        <dbReference type="SAM" id="SignalP"/>
    </source>
</evidence>